<dbReference type="Proteomes" id="UP000317944">
    <property type="component" value="Unassembled WGS sequence"/>
</dbReference>
<sequence>MSESLTKELEKELSLKHILYGKKAVAMARREDNDDVIFWIKKLNKYAVVHLTYSKETSNDFPITLLFTLSELEEYCKTVSKFY</sequence>
<dbReference type="EMBL" id="SADV01000001">
    <property type="protein sequence ID" value="TQR39896.1"/>
    <property type="molecule type" value="Genomic_DNA"/>
</dbReference>
<reference evidence="1 2" key="1">
    <citation type="submission" date="2018-03" db="EMBL/GenBank/DDBJ databases">
        <title>Aerobic endospore-forming bacteria genome sequencing and assembly.</title>
        <authorList>
            <person name="Cavalcante D.A."/>
            <person name="Driks A."/>
            <person name="Putonti C."/>
            <person name="De-Souza M.T."/>
        </authorList>
    </citation>
    <scope>NUCLEOTIDE SEQUENCE [LARGE SCALE GENOMIC DNA]</scope>
    <source>
        <strain evidence="1 2">SDF0037</strain>
    </source>
</reference>
<gene>
    <name evidence="1" type="ORF">C7Y47_01715</name>
</gene>
<name>A0A544V1A5_LYSSH</name>
<proteinExistence type="predicted"/>
<organism evidence="1 2">
    <name type="scientific">Lysinibacillus sphaericus</name>
    <name type="common">Bacillus sphaericus</name>
    <dbReference type="NCBI Taxonomy" id="1421"/>
    <lineage>
        <taxon>Bacteria</taxon>
        <taxon>Bacillati</taxon>
        <taxon>Bacillota</taxon>
        <taxon>Bacilli</taxon>
        <taxon>Bacillales</taxon>
        <taxon>Bacillaceae</taxon>
        <taxon>Lysinibacillus</taxon>
    </lineage>
</organism>
<dbReference type="AlphaFoldDB" id="A0A544V1A5"/>
<dbReference type="OrthoDB" id="215765at2"/>
<protein>
    <submittedName>
        <fullName evidence="1">Uncharacterized protein</fullName>
    </submittedName>
</protein>
<evidence type="ECO:0000313" key="1">
    <source>
        <dbReference type="EMBL" id="TQR39896.1"/>
    </source>
</evidence>
<comment type="caution">
    <text evidence="1">The sequence shown here is derived from an EMBL/GenBank/DDBJ whole genome shotgun (WGS) entry which is preliminary data.</text>
</comment>
<accession>A0A544V1A5</accession>
<evidence type="ECO:0000313" key="2">
    <source>
        <dbReference type="Proteomes" id="UP000317944"/>
    </source>
</evidence>